<dbReference type="AlphaFoldDB" id="A0A679GQD6"/>
<gene>
    <name evidence="2" type="ORF">PtoMrB4_22410</name>
</gene>
<reference evidence="2 3" key="1">
    <citation type="journal article" date="2020" name="Microbiol. Resour. Announc.">
        <title>Complete genome sequence of Pseudomonas otitidis strain MrB4, isolated from Lake Biwa in Japan.</title>
        <authorList>
            <person name="Miyazaki K."/>
            <person name="Hase E."/>
            <person name="Maruya T."/>
        </authorList>
    </citation>
    <scope>NUCLEOTIDE SEQUENCE [LARGE SCALE GENOMIC DNA]</scope>
    <source>
        <strain evidence="2 3">MrB4</strain>
    </source>
</reference>
<keyword evidence="1" id="KW-0472">Membrane</keyword>
<keyword evidence="1" id="KW-0812">Transmembrane</keyword>
<dbReference type="Proteomes" id="UP000501237">
    <property type="component" value="Chromosome"/>
</dbReference>
<accession>A0A679GQD6</accession>
<dbReference type="KEGG" id="poj:PtoMrB4_22410"/>
<evidence type="ECO:0000313" key="2">
    <source>
        <dbReference type="EMBL" id="BCA28264.1"/>
    </source>
</evidence>
<dbReference type="EMBL" id="AP022642">
    <property type="protein sequence ID" value="BCA28264.1"/>
    <property type="molecule type" value="Genomic_DNA"/>
</dbReference>
<name>A0A679GQD6_9GAMM</name>
<protein>
    <submittedName>
        <fullName evidence="2">Uncharacterized protein</fullName>
    </submittedName>
</protein>
<feature type="transmembrane region" description="Helical" evidence="1">
    <location>
        <begin position="53"/>
        <end position="74"/>
    </location>
</feature>
<organism evidence="2 3">
    <name type="scientific">Metapseudomonas otitidis</name>
    <dbReference type="NCBI Taxonomy" id="319939"/>
    <lineage>
        <taxon>Bacteria</taxon>
        <taxon>Pseudomonadati</taxon>
        <taxon>Pseudomonadota</taxon>
        <taxon>Gammaproteobacteria</taxon>
        <taxon>Pseudomonadales</taxon>
        <taxon>Pseudomonadaceae</taxon>
        <taxon>Metapseudomonas</taxon>
    </lineage>
</organism>
<sequence length="76" mass="8310">MDSLLGAVGRLLGELLVEVLLRWVLFSVGRVVLRLGTLGRYPRGHWLDDGWESAITCTVGLFVLLGTVVTLGTLMQ</sequence>
<evidence type="ECO:0000313" key="3">
    <source>
        <dbReference type="Proteomes" id="UP000501237"/>
    </source>
</evidence>
<proteinExistence type="predicted"/>
<evidence type="ECO:0000256" key="1">
    <source>
        <dbReference type="SAM" id="Phobius"/>
    </source>
</evidence>
<keyword evidence="1" id="KW-1133">Transmembrane helix</keyword>
<dbReference type="RefSeq" id="WP_142010345.1">
    <property type="nucleotide sequence ID" value="NZ_AP022642.1"/>
</dbReference>
<dbReference type="GeneID" id="57397461"/>